<proteinExistence type="predicted"/>
<accession>A0ABR2GEH0</accession>
<name>A0ABR2GEH0_9ROSI</name>
<dbReference type="Proteomes" id="UP001472677">
    <property type="component" value="Unassembled WGS sequence"/>
</dbReference>
<comment type="caution">
    <text evidence="1">The sequence shown here is derived from an EMBL/GenBank/DDBJ whole genome shotgun (WGS) entry which is preliminary data.</text>
</comment>
<sequence>MENPNSFEDFTYIPIAGGNTLIPSALVNGRLSNSLPHVGSVPPLERLGSPIAIDVLRDSKKARGEGNDAFGDGLDLMEFEAEGIREDSVNVEVPEWLAVAGVQESNENMQDEPARRVVAPTMERVEHVDVRENDAYIAPNPNKKIEKYKGCG</sequence>
<gene>
    <name evidence="1" type="ORF">V6N12_051140</name>
</gene>
<keyword evidence="2" id="KW-1185">Reference proteome</keyword>
<reference evidence="1 2" key="1">
    <citation type="journal article" date="2024" name="G3 (Bethesda)">
        <title>Genome assembly of Hibiscus sabdariffa L. provides insights into metabolisms of medicinal natural products.</title>
        <authorList>
            <person name="Kim T."/>
        </authorList>
    </citation>
    <scope>NUCLEOTIDE SEQUENCE [LARGE SCALE GENOMIC DNA]</scope>
    <source>
        <strain evidence="1">TK-2024</strain>
        <tissue evidence="1">Old leaves</tissue>
    </source>
</reference>
<dbReference type="EMBL" id="JBBPBM010000001">
    <property type="protein sequence ID" value="KAK8601303.1"/>
    <property type="molecule type" value="Genomic_DNA"/>
</dbReference>
<evidence type="ECO:0000313" key="2">
    <source>
        <dbReference type="Proteomes" id="UP001472677"/>
    </source>
</evidence>
<organism evidence="1 2">
    <name type="scientific">Hibiscus sabdariffa</name>
    <name type="common">roselle</name>
    <dbReference type="NCBI Taxonomy" id="183260"/>
    <lineage>
        <taxon>Eukaryota</taxon>
        <taxon>Viridiplantae</taxon>
        <taxon>Streptophyta</taxon>
        <taxon>Embryophyta</taxon>
        <taxon>Tracheophyta</taxon>
        <taxon>Spermatophyta</taxon>
        <taxon>Magnoliopsida</taxon>
        <taxon>eudicotyledons</taxon>
        <taxon>Gunneridae</taxon>
        <taxon>Pentapetalae</taxon>
        <taxon>rosids</taxon>
        <taxon>malvids</taxon>
        <taxon>Malvales</taxon>
        <taxon>Malvaceae</taxon>
        <taxon>Malvoideae</taxon>
        <taxon>Hibiscus</taxon>
    </lineage>
</organism>
<evidence type="ECO:0000313" key="1">
    <source>
        <dbReference type="EMBL" id="KAK8601303.1"/>
    </source>
</evidence>
<protein>
    <submittedName>
        <fullName evidence="1">Uncharacterized protein</fullName>
    </submittedName>
</protein>